<organism evidence="16 17">
    <name type="scientific">Urochloa decumbens</name>
    <dbReference type="NCBI Taxonomy" id="240449"/>
    <lineage>
        <taxon>Eukaryota</taxon>
        <taxon>Viridiplantae</taxon>
        <taxon>Streptophyta</taxon>
        <taxon>Embryophyta</taxon>
        <taxon>Tracheophyta</taxon>
        <taxon>Spermatophyta</taxon>
        <taxon>Magnoliopsida</taxon>
        <taxon>Liliopsida</taxon>
        <taxon>Poales</taxon>
        <taxon>Poaceae</taxon>
        <taxon>PACMAD clade</taxon>
        <taxon>Panicoideae</taxon>
        <taxon>Panicodae</taxon>
        <taxon>Paniceae</taxon>
        <taxon>Melinidinae</taxon>
        <taxon>Urochloa</taxon>
    </lineage>
</organism>
<feature type="binding site" evidence="13">
    <location>
        <position position="448"/>
    </location>
    <ligand>
        <name>ATP</name>
        <dbReference type="ChEBI" id="CHEBI:30616"/>
    </ligand>
</feature>
<keyword evidence="3" id="KW-0808">Transferase</keyword>
<evidence type="ECO:0000256" key="2">
    <source>
        <dbReference type="ARBA" id="ARBA00022527"/>
    </source>
</evidence>
<dbReference type="SMART" id="SM00220">
    <property type="entry name" value="S_TKc"/>
    <property type="match status" value="1"/>
</dbReference>
<dbReference type="PANTHER" id="PTHR27005">
    <property type="entry name" value="WALL-ASSOCIATED RECEPTOR KINASE-LIKE 21"/>
    <property type="match status" value="1"/>
</dbReference>
<dbReference type="FunFam" id="1.10.510.10:FF:000084">
    <property type="entry name" value="Wall-associated receptor kinase 2"/>
    <property type="match status" value="1"/>
</dbReference>
<evidence type="ECO:0000256" key="14">
    <source>
        <dbReference type="SAM" id="Phobius"/>
    </source>
</evidence>
<comment type="subcellular location">
    <subcellularLocation>
        <location evidence="1">Membrane</location>
        <topology evidence="1">Single-pass type I membrane protein</topology>
    </subcellularLocation>
</comment>
<evidence type="ECO:0000256" key="12">
    <source>
        <dbReference type="ARBA" id="ARBA00023180"/>
    </source>
</evidence>
<evidence type="ECO:0000256" key="4">
    <source>
        <dbReference type="ARBA" id="ARBA00022692"/>
    </source>
</evidence>
<evidence type="ECO:0000256" key="7">
    <source>
        <dbReference type="ARBA" id="ARBA00022777"/>
    </source>
</evidence>
<dbReference type="InterPro" id="IPR001245">
    <property type="entry name" value="Ser-Thr/Tyr_kinase_cat_dom"/>
</dbReference>
<keyword evidence="4 14" id="KW-0812">Transmembrane</keyword>
<keyword evidence="6 13" id="KW-0547">Nucleotide-binding</keyword>
<keyword evidence="8 13" id="KW-0067">ATP-binding</keyword>
<dbReference type="PANTHER" id="PTHR27005:SF214">
    <property type="entry name" value="OS08G0501600 PROTEIN"/>
    <property type="match status" value="1"/>
</dbReference>
<reference evidence="17" key="1">
    <citation type="submission" date="2024-06" db="EMBL/GenBank/DDBJ databases">
        <authorList>
            <person name="Ryan C."/>
        </authorList>
    </citation>
    <scope>NUCLEOTIDE SEQUENCE [LARGE SCALE GENOMIC DNA]</scope>
</reference>
<accession>A0ABC9C2R3</accession>
<evidence type="ECO:0000313" key="16">
    <source>
        <dbReference type="EMBL" id="CAL5013350.1"/>
    </source>
</evidence>
<evidence type="ECO:0000259" key="15">
    <source>
        <dbReference type="PROSITE" id="PS50011"/>
    </source>
</evidence>
<reference evidence="16 17" key="2">
    <citation type="submission" date="2024-10" db="EMBL/GenBank/DDBJ databases">
        <authorList>
            <person name="Ryan C."/>
        </authorList>
    </citation>
    <scope>NUCLEOTIDE SEQUENCE [LARGE SCALE GENOMIC DNA]</scope>
</reference>
<keyword evidence="5" id="KW-0732">Signal</keyword>
<dbReference type="GO" id="GO:0005524">
    <property type="term" value="F:ATP binding"/>
    <property type="evidence" value="ECO:0007669"/>
    <property type="project" value="UniProtKB-UniRule"/>
</dbReference>
<keyword evidence="12" id="KW-0325">Glycoprotein</keyword>
<keyword evidence="17" id="KW-1185">Reference proteome</keyword>
<keyword evidence="10 14" id="KW-0472">Membrane</keyword>
<dbReference type="PROSITE" id="PS50011">
    <property type="entry name" value="PROTEIN_KINASE_DOM"/>
    <property type="match status" value="1"/>
</dbReference>
<keyword evidence="9 14" id="KW-1133">Transmembrane helix</keyword>
<keyword evidence="7" id="KW-0418">Kinase</keyword>
<dbReference type="InterPro" id="IPR000719">
    <property type="entry name" value="Prot_kinase_dom"/>
</dbReference>
<evidence type="ECO:0000256" key="9">
    <source>
        <dbReference type="ARBA" id="ARBA00022989"/>
    </source>
</evidence>
<dbReference type="Gene3D" id="3.30.200.20">
    <property type="entry name" value="Phosphorylase Kinase, domain 1"/>
    <property type="match status" value="1"/>
</dbReference>
<evidence type="ECO:0000256" key="6">
    <source>
        <dbReference type="ARBA" id="ARBA00022741"/>
    </source>
</evidence>
<dbReference type="EMBL" id="OZ075138">
    <property type="protein sequence ID" value="CAL5013350.1"/>
    <property type="molecule type" value="Genomic_DNA"/>
</dbReference>
<evidence type="ECO:0000256" key="13">
    <source>
        <dbReference type="PROSITE-ProRule" id="PRU10141"/>
    </source>
</evidence>
<evidence type="ECO:0000256" key="5">
    <source>
        <dbReference type="ARBA" id="ARBA00022729"/>
    </source>
</evidence>
<dbReference type="InterPro" id="IPR025287">
    <property type="entry name" value="WAK_GUB"/>
</dbReference>
<evidence type="ECO:0000256" key="8">
    <source>
        <dbReference type="ARBA" id="ARBA00022840"/>
    </source>
</evidence>
<evidence type="ECO:0000256" key="3">
    <source>
        <dbReference type="ARBA" id="ARBA00022679"/>
    </source>
</evidence>
<evidence type="ECO:0000256" key="11">
    <source>
        <dbReference type="ARBA" id="ARBA00023157"/>
    </source>
</evidence>
<proteinExistence type="predicted"/>
<dbReference type="Proteomes" id="UP001497457">
    <property type="component" value="Chromosome 28b"/>
</dbReference>
<dbReference type="SUPFAM" id="SSF56112">
    <property type="entry name" value="Protein kinase-like (PK-like)"/>
    <property type="match status" value="1"/>
</dbReference>
<dbReference type="GO" id="GO:0016020">
    <property type="term" value="C:membrane"/>
    <property type="evidence" value="ECO:0007669"/>
    <property type="project" value="UniProtKB-SubCell"/>
</dbReference>
<dbReference type="InterPro" id="IPR017441">
    <property type="entry name" value="Protein_kinase_ATP_BS"/>
</dbReference>
<dbReference type="AlphaFoldDB" id="A0ABC9C2R3"/>
<keyword evidence="11" id="KW-1015">Disulfide bond</keyword>
<evidence type="ECO:0000313" key="17">
    <source>
        <dbReference type="Proteomes" id="UP001497457"/>
    </source>
</evidence>
<dbReference type="Gene3D" id="1.10.510.10">
    <property type="entry name" value="Transferase(Phosphotransferase) domain 1"/>
    <property type="match status" value="1"/>
</dbReference>
<feature type="domain" description="Protein kinase" evidence="15">
    <location>
        <begin position="419"/>
        <end position="687"/>
    </location>
</feature>
<dbReference type="InterPro" id="IPR011009">
    <property type="entry name" value="Kinase-like_dom_sf"/>
</dbReference>
<protein>
    <recommendedName>
        <fullName evidence="15">Protein kinase domain-containing protein</fullName>
    </recommendedName>
</protein>
<gene>
    <name evidence="16" type="ORF">URODEC1_LOCUS71358</name>
</gene>
<dbReference type="FunFam" id="3.30.200.20:FF:000043">
    <property type="entry name" value="Wall-associated receptor kinase 2"/>
    <property type="match status" value="1"/>
</dbReference>
<evidence type="ECO:0000256" key="10">
    <source>
        <dbReference type="ARBA" id="ARBA00023136"/>
    </source>
</evidence>
<keyword evidence="2" id="KW-0723">Serine/threonine-protein kinase</keyword>
<dbReference type="InterPro" id="IPR008271">
    <property type="entry name" value="Ser/Thr_kinase_AS"/>
</dbReference>
<dbReference type="PROSITE" id="PS00107">
    <property type="entry name" value="PROTEIN_KINASE_ATP"/>
    <property type="match status" value="1"/>
</dbReference>
<dbReference type="InterPro" id="IPR045274">
    <property type="entry name" value="WAK-like"/>
</dbReference>
<name>A0ABC9C2R3_9POAL</name>
<dbReference type="PROSITE" id="PS00108">
    <property type="entry name" value="PROTEIN_KINASE_ST"/>
    <property type="match status" value="1"/>
</dbReference>
<dbReference type="GO" id="GO:0004674">
    <property type="term" value="F:protein serine/threonine kinase activity"/>
    <property type="evidence" value="ECO:0007669"/>
    <property type="project" value="UniProtKB-KW"/>
</dbReference>
<dbReference type="Pfam" id="PF07714">
    <property type="entry name" value="PK_Tyr_Ser-Thr"/>
    <property type="match status" value="1"/>
</dbReference>
<feature type="transmembrane region" description="Helical" evidence="14">
    <location>
        <begin position="347"/>
        <end position="371"/>
    </location>
</feature>
<evidence type="ECO:0000256" key="1">
    <source>
        <dbReference type="ARBA" id="ARBA00004479"/>
    </source>
</evidence>
<dbReference type="Pfam" id="PF13947">
    <property type="entry name" value="GUB_WAK_bind"/>
    <property type="match status" value="1"/>
</dbReference>
<sequence>MHPIPCCEVAVDHSCYCSNRPPLGLTARSATDLIVVAALLLQLAATAVAVAAADAPASANIARPGCQSKCGNVEIPYPFGTTPGCYHSPGFLVTCYRNTSKKGGYDDEPKLRLGRSALGRQVLHISVQNSTMRISSEVWFFNVSNTSMTPITVLPSGRPYVLSAAGNRLVHIGCGFAASSWTPQGERPFNTCSSSCPEHTPEKIRHSTCDGMGCCDAPIPAGGGGLTSFRAQFRWTGISSDASVVAVAGEWWRDANNRFMLKMSLLAVGHASGIVIPAILDWAFDNSSTCAEAAKRSDSGCVSKHSECVDSTGSASGYVCRCLRGYEGNPYLSDGCQSPRNRRHFPAWTIFVMGVGIGMCLLLLVLAIIFATKKLKAKKMREHFFKQNRGLLLQQLVDKDIAERMIFSLEELEEATNKFNKARILGGGGHGTVYKGILSYQHVVAIKKSKLVIQREIDGFINEVAILTQINHRNVVKLFGCCLETEVPLLVYEFIPNGTLYAHLHVDSPISIPWKDRLRIAFEVASSLAYLHSEATISIVHRDIKTSNILLDDHLTAKVSDFGASRGIAIDKSGVTTAVQGTYGYLDPEYFYTKRPTEKSDVYSYGVMLVELLTRKKPTADMSLEGISLVAHFMLLQSNGRLSEILDAQVILEEEEHEVMQVAAIAALCLQMKGDDRPTMRHVEMRLQGLQSSNNNSQKNQGVLHMVNVEENISTRRYSLEREILLSTTLPR</sequence>